<proteinExistence type="predicted"/>
<sequence length="98" mass="11726">MPIRWNSTNQMIGSVLLYNQVYIHYDLVNPDFKHGLFEDEWKGVELVATYFRASNDIKTFFRMQVPHGKFCIFLMYGEVKCYWKNTKIFNSDTIDEKV</sequence>
<reference evidence="1 2" key="1">
    <citation type="submission" date="2020-09" db="EMBL/GenBank/DDBJ databases">
        <title>De no assembly of potato wild relative species, Solanum commersonii.</title>
        <authorList>
            <person name="Cho K."/>
        </authorList>
    </citation>
    <scope>NUCLEOTIDE SEQUENCE [LARGE SCALE GENOMIC DNA]</scope>
    <source>
        <strain evidence="1">LZ3.2</strain>
        <tissue evidence="1">Leaf</tissue>
    </source>
</reference>
<protein>
    <submittedName>
        <fullName evidence="1">Uncharacterized protein</fullName>
    </submittedName>
</protein>
<evidence type="ECO:0000313" key="2">
    <source>
        <dbReference type="Proteomes" id="UP000824120"/>
    </source>
</evidence>
<organism evidence="1 2">
    <name type="scientific">Solanum commersonii</name>
    <name type="common">Commerson's wild potato</name>
    <name type="synonym">Commerson's nightshade</name>
    <dbReference type="NCBI Taxonomy" id="4109"/>
    <lineage>
        <taxon>Eukaryota</taxon>
        <taxon>Viridiplantae</taxon>
        <taxon>Streptophyta</taxon>
        <taxon>Embryophyta</taxon>
        <taxon>Tracheophyta</taxon>
        <taxon>Spermatophyta</taxon>
        <taxon>Magnoliopsida</taxon>
        <taxon>eudicotyledons</taxon>
        <taxon>Gunneridae</taxon>
        <taxon>Pentapetalae</taxon>
        <taxon>asterids</taxon>
        <taxon>lamiids</taxon>
        <taxon>Solanales</taxon>
        <taxon>Solanaceae</taxon>
        <taxon>Solanoideae</taxon>
        <taxon>Solaneae</taxon>
        <taxon>Solanum</taxon>
    </lineage>
</organism>
<dbReference type="EMBL" id="JACXVP010000011">
    <property type="protein sequence ID" value="KAG5578523.1"/>
    <property type="molecule type" value="Genomic_DNA"/>
</dbReference>
<gene>
    <name evidence="1" type="ORF">H5410_058657</name>
</gene>
<keyword evidence="2" id="KW-1185">Reference proteome</keyword>
<evidence type="ECO:0000313" key="1">
    <source>
        <dbReference type="EMBL" id="KAG5578523.1"/>
    </source>
</evidence>
<accession>A0A9J5WRH0</accession>
<dbReference type="AlphaFoldDB" id="A0A9J5WRH0"/>
<dbReference type="Proteomes" id="UP000824120">
    <property type="component" value="Chromosome 11"/>
</dbReference>
<comment type="caution">
    <text evidence="1">The sequence shown here is derived from an EMBL/GenBank/DDBJ whole genome shotgun (WGS) entry which is preliminary data.</text>
</comment>
<name>A0A9J5WRH0_SOLCO</name>